<dbReference type="SUPFAM" id="SSF81653">
    <property type="entry name" value="Calcium ATPase, transduction domain A"/>
    <property type="match status" value="1"/>
</dbReference>
<feature type="transmembrane region" description="Helical" evidence="10">
    <location>
        <begin position="641"/>
        <end position="663"/>
    </location>
</feature>
<protein>
    <submittedName>
        <fullName evidence="13">Copper-translocating P-type ATPase</fullName>
        <ecNumber evidence="13">3.6.3.-</ecNumber>
    </submittedName>
</protein>
<evidence type="ECO:0000259" key="12">
    <source>
        <dbReference type="Pfam" id="PF00122"/>
    </source>
</evidence>
<keyword evidence="7" id="KW-1278">Translocase</keyword>
<keyword evidence="4 10" id="KW-0479">Metal-binding</keyword>
<keyword evidence="14" id="KW-1185">Reference proteome</keyword>
<dbReference type="SUPFAM" id="SSF81665">
    <property type="entry name" value="Calcium ATPase, transmembrane domain M"/>
    <property type="match status" value="1"/>
</dbReference>
<dbReference type="PANTHER" id="PTHR43520:SF8">
    <property type="entry name" value="P-TYPE CU(+) TRANSPORTER"/>
    <property type="match status" value="1"/>
</dbReference>
<dbReference type="PANTHER" id="PTHR43520">
    <property type="entry name" value="ATP7, ISOFORM B"/>
    <property type="match status" value="1"/>
</dbReference>
<evidence type="ECO:0000256" key="4">
    <source>
        <dbReference type="ARBA" id="ARBA00022723"/>
    </source>
</evidence>
<dbReference type="Pfam" id="PF00122">
    <property type="entry name" value="E1-E2_ATPase"/>
    <property type="match status" value="1"/>
</dbReference>
<dbReference type="InterPro" id="IPR027256">
    <property type="entry name" value="P-typ_ATPase_IB"/>
</dbReference>
<name>A0ABS3VM30_MICEH</name>
<dbReference type="SFLD" id="SFLDS00003">
    <property type="entry name" value="Haloacid_Dehalogenase"/>
    <property type="match status" value="1"/>
</dbReference>
<dbReference type="EC" id="3.6.3.-" evidence="13"/>
<organism evidence="13 14">
    <name type="scientific">Micromonospora echinofusca</name>
    <dbReference type="NCBI Taxonomy" id="47858"/>
    <lineage>
        <taxon>Bacteria</taxon>
        <taxon>Bacillati</taxon>
        <taxon>Actinomycetota</taxon>
        <taxon>Actinomycetes</taxon>
        <taxon>Micromonosporales</taxon>
        <taxon>Micromonosporaceae</taxon>
        <taxon>Micromonospora</taxon>
    </lineage>
</organism>
<dbReference type="SFLD" id="SFLDG00002">
    <property type="entry name" value="C1.7:_P-type_atpase_like"/>
    <property type="match status" value="1"/>
</dbReference>
<keyword evidence="6 10" id="KW-0067">ATP-binding</keyword>
<feature type="transmembrane region" description="Helical" evidence="10">
    <location>
        <begin position="669"/>
        <end position="689"/>
    </location>
</feature>
<evidence type="ECO:0000256" key="5">
    <source>
        <dbReference type="ARBA" id="ARBA00022741"/>
    </source>
</evidence>
<evidence type="ECO:0000313" key="13">
    <source>
        <dbReference type="EMBL" id="MBO4205567.1"/>
    </source>
</evidence>
<feature type="transmembrane region" description="Helical" evidence="10">
    <location>
        <begin position="114"/>
        <end position="133"/>
    </location>
</feature>
<evidence type="ECO:0000256" key="6">
    <source>
        <dbReference type="ARBA" id="ARBA00022840"/>
    </source>
</evidence>
<keyword evidence="10" id="KW-1003">Cell membrane</keyword>
<dbReference type="NCBIfam" id="TIGR01525">
    <property type="entry name" value="ATPase-IB_hvy"/>
    <property type="match status" value="1"/>
</dbReference>
<dbReference type="RefSeq" id="WP_208811747.1">
    <property type="nucleotide sequence ID" value="NZ_WVUH01000029.1"/>
</dbReference>
<dbReference type="InterPro" id="IPR008250">
    <property type="entry name" value="ATPase_P-typ_transduc_dom_A_sf"/>
</dbReference>
<dbReference type="InterPro" id="IPR023298">
    <property type="entry name" value="ATPase_P-typ_TM_dom_sf"/>
</dbReference>
<reference evidence="13 14" key="1">
    <citation type="submission" date="2019-12" db="EMBL/GenBank/DDBJ databases">
        <title>Whole genome sequencing of endophytic Actinobacterium Micromonospora sp. MPMI6T.</title>
        <authorList>
            <person name="Evv R."/>
            <person name="Podile A.R."/>
        </authorList>
    </citation>
    <scope>NUCLEOTIDE SEQUENCE [LARGE SCALE GENOMIC DNA]</scope>
    <source>
        <strain evidence="13 14">MPMI6</strain>
    </source>
</reference>
<evidence type="ECO:0000256" key="11">
    <source>
        <dbReference type="SAM" id="MobiDB-lite"/>
    </source>
</evidence>
<dbReference type="SUPFAM" id="SSF56784">
    <property type="entry name" value="HAD-like"/>
    <property type="match status" value="1"/>
</dbReference>
<dbReference type="PRINTS" id="PR00119">
    <property type="entry name" value="CATATPASE"/>
</dbReference>
<dbReference type="Gene3D" id="2.70.150.10">
    <property type="entry name" value="Calcium-transporting ATPase, cytoplasmic transduction domain A"/>
    <property type="match status" value="1"/>
</dbReference>
<keyword evidence="13" id="KW-0378">Hydrolase</keyword>
<evidence type="ECO:0000256" key="7">
    <source>
        <dbReference type="ARBA" id="ARBA00022967"/>
    </source>
</evidence>
<dbReference type="InterPro" id="IPR023299">
    <property type="entry name" value="ATPase_P-typ_cyto_dom_N"/>
</dbReference>
<dbReference type="NCBIfam" id="TIGR01494">
    <property type="entry name" value="ATPase_P-type"/>
    <property type="match status" value="1"/>
</dbReference>
<feature type="transmembrane region" description="Helical" evidence="10">
    <location>
        <begin position="139"/>
        <end position="155"/>
    </location>
</feature>
<feature type="compositionally biased region" description="Basic and acidic residues" evidence="11">
    <location>
        <begin position="22"/>
        <end position="36"/>
    </location>
</feature>
<evidence type="ECO:0000256" key="2">
    <source>
        <dbReference type="ARBA" id="ARBA00006024"/>
    </source>
</evidence>
<feature type="transmembrane region" description="Helical" evidence="10">
    <location>
        <begin position="291"/>
        <end position="313"/>
    </location>
</feature>
<keyword evidence="9 10" id="KW-0472">Membrane</keyword>
<dbReference type="InterPro" id="IPR059000">
    <property type="entry name" value="ATPase_P-type_domA"/>
</dbReference>
<feature type="transmembrane region" description="Helical" evidence="10">
    <location>
        <begin position="48"/>
        <end position="69"/>
    </location>
</feature>
<dbReference type="InterPro" id="IPR018303">
    <property type="entry name" value="ATPase_P-typ_P_site"/>
</dbReference>
<dbReference type="InterPro" id="IPR001757">
    <property type="entry name" value="P_typ_ATPase"/>
</dbReference>
<evidence type="ECO:0000256" key="8">
    <source>
        <dbReference type="ARBA" id="ARBA00022989"/>
    </source>
</evidence>
<dbReference type="Pfam" id="PF00702">
    <property type="entry name" value="Hydrolase"/>
    <property type="match status" value="1"/>
</dbReference>
<evidence type="ECO:0000256" key="1">
    <source>
        <dbReference type="ARBA" id="ARBA00004651"/>
    </source>
</evidence>
<feature type="domain" description="P-type ATPase A" evidence="12">
    <location>
        <begin position="174"/>
        <end position="274"/>
    </location>
</feature>
<gene>
    <name evidence="13" type="ORF">GSF22_06010</name>
</gene>
<proteinExistence type="inferred from homology"/>
<keyword evidence="8 10" id="KW-1133">Transmembrane helix</keyword>
<evidence type="ECO:0000313" key="14">
    <source>
        <dbReference type="Proteomes" id="UP000823521"/>
    </source>
</evidence>
<keyword evidence="3 10" id="KW-0812">Transmembrane</keyword>
<keyword evidence="5 10" id="KW-0547">Nucleotide-binding</keyword>
<dbReference type="InterPro" id="IPR044492">
    <property type="entry name" value="P_typ_ATPase_HD_dom"/>
</dbReference>
<accession>A0ABS3VM30</accession>
<dbReference type="InterPro" id="IPR036412">
    <property type="entry name" value="HAD-like_sf"/>
</dbReference>
<evidence type="ECO:0000256" key="3">
    <source>
        <dbReference type="ARBA" id="ARBA00022692"/>
    </source>
</evidence>
<dbReference type="InterPro" id="IPR023214">
    <property type="entry name" value="HAD_sf"/>
</dbReference>
<feature type="region of interest" description="Disordered" evidence="11">
    <location>
        <begin position="1"/>
        <end position="36"/>
    </location>
</feature>
<dbReference type="Gene3D" id="3.40.1110.10">
    <property type="entry name" value="Calcium-transporting ATPase, cytoplasmic domain N"/>
    <property type="match status" value="1"/>
</dbReference>
<feature type="transmembrane region" description="Helical" evidence="10">
    <location>
        <begin position="325"/>
        <end position="351"/>
    </location>
</feature>
<dbReference type="PROSITE" id="PS00154">
    <property type="entry name" value="ATPASE_E1_E2"/>
    <property type="match status" value="1"/>
</dbReference>
<sequence length="698" mass="73162">MSHDAHHHGDRTDAAVGAHGHGGHDKPVGHGGHDKHAGHDPEVFRRKFWLSLVLTVPIVATSHMVMDWFGYRLDFPGMELVGPVLGTVVFAYGGWPFLAGAVREVRDRAPGMMLLIAMAITVAYVASLATALGAFDLDFWWELAALVTIMLLGHWQEMKAIGRARGALAALAALLPDDADRIDDDGQPHRVPVADLHVGDVVLVRPGGRVPADGRITDGSAELDESMITGESRPVARGVDERVVAGTVATDAAIRVRVDAVGEDTALAGIQRLVAQAQRSSGRAQVLADRFAAWLFYIATVTAVVTLVVWTLVGDLGEAVVRTVTVLVIACPHALGLAIPLVIALSTAVAAKEGILVKDRLALERMRTVDAVLFDKTGTLTRGEHVVTGVAGTAGSAADEVLAIAAAVETDSEHPLARAIVAAAQQRHLPRRASGFRSLTGRGVRADVDGTSYAVGGPALLRELHVVLPDDLSRRQQEWSGRGAAVLNLLRLDGDRATVVGALALADEVRPEARQAIADLRDQGVQKIVMITGDARPVADAVAADLGFRPGEDEVFAEVLPADKDDTVADLQKRGLRVAMVGDGVNDAPALARADVGIAIGAGTDVAIESAGVVLASSDPRGVTGVISLSRASYRKMIQNLAWAAGYNVVALPLAAGALAWAGVTLSPAVGAVLMSASTIVVALNAQLLRRVRLRPQG</sequence>
<dbReference type="NCBIfam" id="TIGR01511">
    <property type="entry name" value="ATPase-IB1_Cu"/>
    <property type="match status" value="1"/>
</dbReference>
<dbReference type="Proteomes" id="UP000823521">
    <property type="component" value="Unassembled WGS sequence"/>
</dbReference>
<dbReference type="GO" id="GO:0016787">
    <property type="term" value="F:hydrolase activity"/>
    <property type="evidence" value="ECO:0007669"/>
    <property type="project" value="UniProtKB-KW"/>
</dbReference>
<feature type="transmembrane region" description="Helical" evidence="10">
    <location>
        <begin position="81"/>
        <end position="102"/>
    </location>
</feature>
<dbReference type="PRINTS" id="PR00120">
    <property type="entry name" value="HATPASE"/>
</dbReference>
<evidence type="ECO:0000256" key="10">
    <source>
        <dbReference type="RuleBase" id="RU362081"/>
    </source>
</evidence>
<dbReference type="SFLD" id="SFLDF00027">
    <property type="entry name" value="p-type_atpase"/>
    <property type="match status" value="1"/>
</dbReference>
<comment type="caution">
    <text evidence="13">The sequence shown here is derived from an EMBL/GenBank/DDBJ whole genome shotgun (WGS) entry which is preliminary data.</text>
</comment>
<comment type="similarity">
    <text evidence="2 10">Belongs to the cation transport ATPase (P-type) (TC 3.A.3) family. Type IB subfamily.</text>
</comment>
<dbReference type="EMBL" id="WVUH01000029">
    <property type="protein sequence ID" value="MBO4205567.1"/>
    <property type="molecule type" value="Genomic_DNA"/>
</dbReference>
<evidence type="ECO:0000256" key="9">
    <source>
        <dbReference type="ARBA" id="ARBA00023136"/>
    </source>
</evidence>
<dbReference type="Gene3D" id="3.40.50.1000">
    <property type="entry name" value="HAD superfamily/HAD-like"/>
    <property type="match status" value="1"/>
</dbReference>
<comment type="subcellular location">
    <subcellularLocation>
        <location evidence="1">Cell membrane</location>
        <topology evidence="1">Multi-pass membrane protein</topology>
    </subcellularLocation>
</comment>